<name>A0A085M1A8_9BILA</name>
<evidence type="ECO:0000313" key="1">
    <source>
        <dbReference type="EMBL" id="KFD51004.1"/>
    </source>
</evidence>
<dbReference type="AlphaFoldDB" id="A0A085M1A8"/>
<sequence>MDIPLTKVDHEIPAVSLSYAMINISWTWRPPSHGAAMIQLVVTRRLSSSEEGLLLKHRRRWPHKVMDMSAQCHVPKKAKKVSSSNVTHCDTWKDDAMVGCTSFDGNGAQHRRACAYVHSYGLWTHNTMACREVALVTEQWRKKFQPETNHIIILWWRRWALHASVGSRALSDFWASYYVTVLARRVETDELRAPSRVCPRAAAQLEFPFSFKSHHNLPFVIAWHPFDAVDAFWPEIAPLHTTCVYCLCCVLLFDWTHFVCHIAAPLAWPANLL</sequence>
<gene>
    <name evidence="1" type="ORF">M513_08045</name>
</gene>
<reference evidence="1 2" key="1">
    <citation type="journal article" date="2014" name="Nat. Genet.">
        <title>Genome and transcriptome of the porcine whipworm Trichuris suis.</title>
        <authorList>
            <person name="Jex A.R."/>
            <person name="Nejsum P."/>
            <person name="Schwarz E.M."/>
            <person name="Hu L."/>
            <person name="Young N.D."/>
            <person name="Hall R.S."/>
            <person name="Korhonen P.K."/>
            <person name="Liao S."/>
            <person name="Thamsborg S."/>
            <person name="Xia J."/>
            <person name="Xu P."/>
            <person name="Wang S."/>
            <person name="Scheerlinck J.P."/>
            <person name="Hofmann A."/>
            <person name="Sternberg P.W."/>
            <person name="Wang J."/>
            <person name="Gasser R.B."/>
        </authorList>
    </citation>
    <scope>NUCLEOTIDE SEQUENCE [LARGE SCALE GENOMIC DNA]</scope>
    <source>
        <strain evidence="1">DCEP-RM93M</strain>
    </source>
</reference>
<accession>A0A085M1A8</accession>
<keyword evidence="2" id="KW-1185">Reference proteome</keyword>
<dbReference type="EMBL" id="KL363244">
    <property type="protein sequence ID" value="KFD51004.1"/>
    <property type="molecule type" value="Genomic_DNA"/>
</dbReference>
<protein>
    <submittedName>
        <fullName evidence="1">Uncharacterized protein</fullName>
    </submittedName>
</protein>
<proteinExistence type="predicted"/>
<evidence type="ECO:0000313" key="2">
    <source>
        <dbReference type="Proteomes" id="UP000030764"/>
    </source>
</evidence>
<organism evidence="1 2">
    <name type="scientific">Trichuris suis</name>
    <name type="common">pig whipworm</name>
    <dbReference type="NCBI Taxonomy" id="68888"/>
    <lineage>
        <taxon>Eukaryota</taxon>
        <taxon>Metazoa</taxon>
        <taxon>Ecdysozoa</taxon>
        <taxon>Nematoda</taxon>
        <taxon>Enoplea</taxon>
        <taxon>Dorylaimia</taxon>
        <taxon>Trichinellida</taxon>
        <taxon>Trichuridae</taxon>
        <taxon>Trichuris</taxon>
    </lineage>
</organism>
<dbReference type="Proteomes" id="UP000030764">
    <property type="component" value="Unassembled WGS sequence"/>
</dbReference>